<dbReference type="Proteomes" id="UP001596282">
    <property type="component" value="Unassembled WGS sequence"/>
</dbReference>
<keyword evidence="2" id="KW-1185">Reference proteome</keyword>
<sequence>MKKQVAGTIMVVDDTGASFLVKPADSGQYNFDSFPVLAGHTPLATVLDKLRRQVGLDVEQLRLFDSVIAEVDQEKVSLFVFNHMAVDDSVRELCQKAGLAFVPASQLHQLFERVHVNTTPMFENLSK</sequence>
<name>A0ABW1S0K0_9LACO</name>
<evidence type="ECO:0000313" key="1">
    <source>
        <dbReference type="EMBL" id="MFC6181080.1"/>
    </source>
</evidence>
<dbReference type="RefSeq" id="WP_137629508.1">
    <property type="nucleotide sequence ID" value="NZ_BJDJ01000024.1"/>
</dbReference>
<proteinExistence type="predicted"/>
<accession>A0ABW1S0K0</accession>
<dbReference type="SUPFAM" id="SSF55811">
    <property type="entry name" value="Nudix"/>
    <property type="match status" value="1"/>
</dbReference>
<dbReference type="InterPro" id="IPR015797">
    <property type="entry name" value="NUDIX_hydrolase-like_dom_sf"/>
</dbReference>
<evidence type="ECO:0000313" key="2">
    <source>
        <dbReference type="Proteomes" id="UP001596282"/>
    </source>
</evidence>
<comment type="caution">
    <text evidence="1">The sequence shown here is derived from an EMBL/GenBank/DDBJ whole genome shotgun (WGS) entry which is preliminary data.</text>
</comment>
<organism evidence="1 2">
    <name type="scientific">Lactiplantibacillus daowaiensis</name>
    <dbReference type="NCBI Taxonomy" id="2559918"/>
    <lineage>
        <taxon>Bacteria</taxon>
        <taxon>Bacillati</taxon>
        <taxon>Bacillota</taxon>
        <taxon>Bacilli</taxon>
        <taxon>Lactobacillales</taxon>
        <taxon>Lactobacillaceae</taxon>
        <taxon>Lactiplantibacillus</taxon>
    </lineage>
</organism>
<gene>
    <name evidence="1" type="ORF">ACFP5Y_07605</name>
</gene>
<dbReference type="EMBL" id="JBHSSC010000033">
    <property type="protein sequence ID" value="MFC6181080.1"/>
    <property type="molecule type" value="Genomic_DNA"/>
</dbReference>
<protein>
    <submittedName>
        <fullName evidence="1">Uncharacterized protein</fullName>
    </submittedName>
</protein>
<reference evidence="2" key="1">
    <citation type="journal article" date="2019" name="Int. J. Syst. Evol. Microbiol.">
        <title>The Global Catalogue of Microorganisms (GCM) 10K type strain sequencing project: providing services to taxonomists for standard genome sequencing and annotation.</title>
        <authorList>
            <consortium name="The Broad Institute Genomics Platform"/>
            <consortium name="The Broad Institute Genome Sequencing Center for Infectious Disease"/>
            <person name="Wu L."/>
            <person name="Ma J."/>
        </authorList>
    </citation>
    <scope>NUCLEOTIDE SEQUENCE [LARGE SCALE GENOMIC DNA]</scope>
    <source>
        <strain evidence="2">CCM 8933</strain>
    </source>
</reference>